<gene>
    <name evidence="1" type="ORF">QFC20_000907</name>
</gene>
<reference evidence="1" key="1">
    <citation type="submission" date="2023-04" db="EMBL/GenBank/DDBJ databases">
        <title>Draft Genome sequencing of Naganishia species isolated from polar environments using Oxford Nanopore Technology.</title>
        <authorList>
            <person name="Leo P."/>
            <person name="Venkateswaran K."/>
        </authorList>
    </citation>
    <scope>NUCLEOTIDE SEQUENCE</scope>
    <source>
        <strain evidence="1">MNA-CCFEE 5262</strain>
    </source>
</reference>
<name>A0ACC2WVC1_9TREE</name>
<comment type="caution">
    <text evidence="1">The sequence shown here is derived from an EMBL/GenBank/DDBJ whole genome shotgun (WGS) entry which is preliminary data.</text>
</comment>
<protein>
    <submittedName>
        <fullName evidence="1">Uncharacterized protein</fullName>
    </submittedName>
</protein>
<proteinExistence type="predicted"/>
<keyword evidence="2" id="KW-1185">Reference proteome</keyword>
<dbReference type="EMBL" id="JASBWS010000005">
    <property type="protein sequence ID" value="KAJ9115582.1"/>
    <property type="molecule type" value="Genomic_DNA"/>
</dbReference>
<accession>A0ACC2WVC1</accession>
<evidence type="ECO:0000313" key="2">
    <source>
        <dbReference type="Proteomes" id="UP001230649"/>
    </source>
</evidence>
<organism evidence="1 2">
    <name type="scientific">Naganishia adeliensis</name>
    <dbReference type="NCBI Taxonomy" id="92952"/>
    <lineage>
        <taxon>Eukaryota</taxon>
        <taxon>Fungi</taxon>
        <taxon>Dikarya</taxon>
        <taxon>Basidiomycota</taxon>
        <taxon>Agaricomycotina</taxon>
        <taxon>Tremellomycetes</taxon>
        <taxon>Filobasidiales</taxon>
        <taxon>Filobasidiaceae</taxon>
        <taxon>Naganishia</taxon>
    </lineage>
</organism>
<dbReference type="Proteomes" id="UP001230649">
    <property type="component" value="Unassembled WGS sequence"/>
</dbReference>
<evidence type="ECO:0000313" key="1">
    <source>
        <dbReference type="EMBL" id="KAJ9115582.1"/>
    </source>
</evidence>
<sequence>MMRTSNQRVQGMRSTKPKNKPIEAMSYEELQQALQRNLTVLSNTSLFASSSTQPSQSDPLATRLMQMNDKIRARIQQLDERTIGNMANDLEATRITDEVKAIPADGTRRLSATRNNIPVRTTNSSNGQAISGPTSQLNDRSPDDDTSLSFNSGKRRAEEQLHQRHGKVEAGGKAKVFHVLSKYPYRSAEESLSLQKSPTKQPSINPFESADNQPIGDSNTESADDPMNGRTKGNNVHMSYGRKEPFDELSHITQAAKLKSFISYVPWDSDDDSDSDDELENAILYGDLDAIARAREKAEVLEEVETASESGSIADAMDMSGIIAVDVDKIQEKEINASPEVNQ</sequence>